<evidence type="ECO:0000313" key="9">
    <source>
        <dbReference type="Proteomes" id="UP001330812"/>
    </source>
</evidence>
<keyword evidence="3" id="KW-1003">Cell membrane</keyword>
<comment type="subcellular location">
    <subcellularLocation>
        <location evidence="1">Cell membrane</location>
    </subcellularLocation>
</comment>
<evidence type="ECO:0000256" key="1">
    <source>
        <dbReference type="ARBA" id="ARBA00004236"/>
    </source>
</evidence>
<dbReference type="Gene3D" id="2.60.40.2880">
    <property type="entry name" value="MmpS1-5, C-terminal soluble domain"/>
    <property type="match status" value="1"/>
</dbReference>
<evidence type="ECO:0000256" key="2">
    <source>
        <dbReference type="ARBA" id="ARBA00007531"/>
    </source>
</evidence>
<keyword evidence="6 7" id="KW-0472">Membrane</keyword>
<evidence type="ECO:0000256" key="6">
    <source>
        <dbReference type="ARBA" id="ARBA00023136"/>
    </source>
</evidence>
<evidence type="ECO:0000256" key="5">
    <source>
        <dbReference type="ARBA" id="ARBA00022989"/>
    </source>
</evidence>
<reference evidence="8 9" key="1">
    <citation type="journal article" date="2015" name="Int. J. Syst. Evol. Microbiol.">
        <title>Amycolatopsis rhabdoformis sp. nov., an actinomycete isolated from a tropical forest soil.</title>
        <authorList>
            <person name="Souza W.R."/>
            <person name="Silva R.E."/>
            <person name="Goodfellow M."/>
            <person name="Busarakam K."/>
            <person name="Figueiro F.S."/>
            <person name="Ferreira D."/>
            <person name="Rodrigues-Filho E."/>
            <person name="Moraes L.A.B."/>
            <person name="Zucchi T.D."/>
        </authorList>
    </citation>
    <scope>NUCLEOTIDE SEQUENCE [LARGE SCALE GENOMIC DNA]</scope>
    <source>
        <strain evidence="8 9">NCIMB 14900</strain>
    </source>
</reference>
<proteinExistence type="inferred from homology"/>
<keyword evidence="9" id="KW-1185">Reference proteome</keyword>
<keyword evidence="5 7" id="KW-1133">Transmembrane helix</keyword>
<dbReference type="Proteomes" id="UP001330812">
    <property type="component" value="Chromosome"/>
</dbReference>
<name>A0ABZ1IHU3_9PSEU</name>
<evidence type="ECO:0000256" key="7">
    <source>
        <dbReference type="SAM" id="Phobius"/>
    </source>
</evidence>
<evidence type="ECO:0000256" key="4">
    <source>
        <dbReference type="ARBA" id="ARBA00022692"/>
    </source>
</evidence>
<dbReference type="InterPro" id="IPR008693">
    <property type="entry name" value="MmpS"/>
</dbReference>
<protein>
    <submittedName>
        <fullName evidence="8">MmpS family transport accessory protein</fullName>
    </submittedName>
</protein>
<dbReference type="Pfam" id="PF05423">
    <property type="entry name" value="Mycobact_memb"/>
    <property type="match status" value="1"/>
</dbReference>
<dbReference type="RefSeq" id="WP_326836789.1">
    <property type="nucleotide sequence ID" value="NZ_CP142149.1"/>
</dbReference>
<gene>
    <name evidence="8" type="ORF">VSH64_18115</name>
</gene>
<organism evidence="8 9">
    <name type="scientific">Amycolatopsis rhabdoformis</name>
    <dbReference type="NCBI Taxonomy" id="1448059"/>
    <lineage>
        <taxon>Bacteria</taxon>
        <taxon>Bacillati</taxon>
        <taxon>Actinomycetota</taxon>
        <taxon>Actinomycetes</taxon>
        <taxon>Pseudonocardiales</taxon>
        <taxon>Pseudonocardiaceae</taxon>
        <taxon>Amycolatopsis</taxon>
    </lineage>
</organism>
<accession>A0ABZ1IHU3</accession>
<feature type="transmembrane region" description="Helical" evidence="7">
    <location>
        <begin position="24"/>
        <end position="44"/>
    </location>
</feature>
<sequence>MSVPAATPPASPPAAGGPGRLKPLGSVVVVVGVIAVAIAVASYVTPKAAPTAGEPGQMSPTEVAQAEPVAVQNVTRTIVYSLDGTGGARNLTYVTAGAGLEQQAEVTTPWSATVERTAPAGEAEFASLAVQSAGPGGLTCRITVDGTVVAEKSVSGEGAQLSCSA</sequence>
<dbReference type="EMBL" id="CP142149">
    <property type="protein sequence ID" value="WSE33991.1"/>
    <property type="molecule type" value="Genomic_DNA"/>
</dbReference>
<evidence type="ECO:0000313" key="8">
    <source>
        <dbReference type="EMBL" id="WSE33991.1"/>
    </source>
</evidence>
<dbReference type="InterPro" id="IPR038468">
    <property type="entry name" value="MmpS_C"/>
</dbReference>
<comment type="similarity">
    <text evidence="2">Belongs to the MmpS family.</text>
</comment>
<evidence type="ECO:0000256" key="3">
    <source>
        <dbReference type="ARBA" id="ARBA00022475"/>
    </source>
</evidence>
<keyword evidence="4 7" id="KW-0812">Transmembrane</keyword>